<accession>A0A1Y0C4D4</accession>
<gene>
    <name evidence="1" type="ORF">BTO20_16580</name>
</gene>
<evidence type="ECO:0000313" key="2">
    <source>
        <dbReference type="Proteomes" id="UP000195331"/>
    </source>
</evidence>
<organism evidence="1 2">
    <name type="scientific">Mycobacterium dioxanotrophicus</name>
    <dbReference type="NCBI Taxonomy" id="482462"/>
    <lineage>
        <taxon>Bacteria</taxon>
        <taxon>Bacillati</taxon>
        <taxon>Actinomycetota</taxon>
        <taxon>Actinomycetes</taxon>
        <taxon>Mycobacteriales</taxon>
        <taxon>Mycobacteriaceae</taxon>
        <taxon>Mycobacterium</taxon>
    </lineage>
</organism>
<evidence type="ECO:0008006" key="3">
    <source>
        <dbReference type="Google" id="ProtNLM"/>
    </source>
</evidence>
<evidence type="ECO:0000313" key="1">
    <source>
        <dbReference type="EMBL" id="ART69974.1"/>
    </source>
</evidence>
<protein>
    <recommendedName>
        <fullName evidence="3">PadR family transcriptional regulator</fullName>
    </recommendedName>
</protein>
<dbReference type="EMBL" id="CP020809">
    <property type="protein sequence ID" value="ART69974.1"/>
    <property type="molecule type" value="Genomic_DNA"/>
</dbReference>
<dbReference type="RefSeq" id="WP_087077462.1">
    <property type="nucleotide sequence ID" value="NZ_CP020809.1"/>
</dbReference>
<dbReference type="AlphaFoldDB" id="A0A1Y0C4D4"/>
<dbReference type="KEGG" id="mdx:BTO20_16580"/>
<dbReference type="OrthoDB" id="4730434at2"/>
<name>A0A1Y0C4D4_9MYCO</name>
<proteinExistence type="predicted"/>
<reference evidence="1 2" key="1">
    <citation type="submission" date="2017-04" db="EMBL/GenBank/DDBJ databases">
        <title>Whole Genome Sequence of 1,4-Dioxane Degrading Bacterium Mycobacterium dioxanotrophicus PH-06.</title>
        <authorList>
            <person name="He Y."/>
        </authorList>
    </citation>
    <scope>NUCLEOTIDE SEQUENCE [LARGE SCALE GENOMIC DNA]</scope>
    <source>
        <strain evidence="1 2">PH-06</strain>
    </source>
</reference>
<keyword evidence="2" id="KW-1185">Reference proteome</keyword>
<sequence>MFHGGFPGGFGFGGAGFGPFGGSFGGPGFGEPGFGGGFGGPGWGGPGFGGHGFGRGKFAAAATAALLLDGPADAAEITRRVTEATDGAFTPPEGAAEVGIGLLAGRGVVTVDDGVATLTEFGENILAWRGINSDTAHAFLAQASKFAGVLKLRKELFEVAGLARTIMWTGTDEQREKLQEARNTILAAVTDAKRSLYAALAQG</sequence>
<dbReference type="Proteomes" id="UP000195331">
    <property type="component" value="Chromosome"/>
</dbReference>